<evidence type="ECO:0000256" key="3">
    <source>
        <dbReference type="ARBA" id="ARBA00022989"/>
    </source>
</evidence>
<evidence type="ECO:0000256" key="6">
    <source>
        <dbReference type="SAM" id="Phobius"/>
    </source>
</evidence>
<evidence type="ECO:0000313" key="7">
    <source>
        <dbReference type="EMBL" id="KAF2086603.1"/>
    </source>
</evidence>
<dbReference type="InterPro" id="IPR050829">
    <property type="entry name" value="CorA_MIT"/>
</dbReference>
<dbReference type="GO" id="GO:0046873">
    <property type="term" value="F:metal ion transmembrane transporter activity"/>
    <property type="evidence" value="ECO:0007669"/>
    <property type="project" value="InterPro"/>
</dbReference>
<dbReference type="SUPFAM" id="SSF53474">
    <property type="entry name" value="alpha/beta-Hydrolases"/>
    <property type="match status" value="1"/>
</dbReference>
<keyword evidence="8" id="KW-1185">Reference proteome</keyword>
<dbReference type="GO" id="GO:0016020">
    <property type="term" value="C:membrane"/>
    <property type="evidence" value="ECO:0007669"/>
    <property type="project" value="UniProtKB-SubCell"/>
</dbReference>
<dbReference type="PANTHER" id="PTHR47685">
    <property type="entry name" value="MAGNESIUM TRANSPORT PROTEIN CORA"/>
    <property type="match status" value="1"/>
</dbReference>
<name>A0A9P4HVC0_9PEZI</name>
<dbReference type="SUPFAM" id="SSF144083">
    <property type="entry name" value="Magnesium transport protein CorA, transmembrane region"/>
    <property type="match status" value="1"/>
</dbReference>
<protein>
    <recommendedName>
        <fullName evidence="9">DUF676 domain-containing protein</fullName>
    </recommendedName>
</protein>
<keyword evidence="3 6" id="KW-1133">Transmembrane helix</keyword>
<evidence type="ECO:0000256" key="5">
    <source>
        <dbReference type="SAM" id="MobiDB-lite"/>
    </source>
</evidence>
<feature type="transmembrane region" description="Helical" evidence="6">
    <location>
        <begin position="1010"/>
        <end position="1032"/>
    </location>
</feature>
<feature type="region of interest" description="Disordered" evidence="5">
    <location>
        <begin position="1093"/>
        <end position="1118"/>
    </location>
</feature>
<evidence type="ECO:0000256" key="4">
    <source>
        <dbReference type="ARBA" id="ARBA00023136"/>
    </source>
</evidence>
<gene>
    <name evidence="7" type="ORF">K490DRAFT_66386</name>
</gene>
<sequence>MPLVLCDPGGAIEEQSNPVEEKSDPTRVDIIAVPTIGVDPRRTFKYPGRPGSNDKWESLYKGTRAARVYLYQTVKPTATNYVNLSLKITNYGVSTSVDLRDDSIEHYALDLLQCLSNTSNIGKRPLHFSGHGVGGLVIKKALVLAQSSSKESYRRIAEACFSVAFFGVPHFGSTVLSADEYKFGIRNLMNMESPLSSDIRKELSTRNLRSLQELNEKFASFALGLMKIWSFVEVKKTTLEVLSGNPGEGETVETVWRHIVDPRSATLSSTAIRVGSEQVIELSCDHVRLPSFGNNIHSMELLGYIDELRTLIEDLVLNGQRDPSWVEKLIHVDVHQFYEEKEKSESSLIKIWSEAPLLSTLLQRGPAACLRDGIDDFESLYPVINEDESTLSTIESSIPKIVIIPPEQTQFTRRSNSSVQTPMITVEDVDDTDQGAPEKEILPRTPAPRSITWQGNDKNAVVSIQEELPQKSNGQSTIATHREEEVFSDRTAMYAGDALLPRNWYPLIRETEEIIRQKVLQPPEPSQNLFRWIHVPTNNMLFVPRVFQAIGKEHEAPFYHSKLLDARVWDSKQNLPRHDSPHARFMHPSCQSFLPTITDDPKPPSSPHGPQLAVYFPYLHWDTFASLMNRSAVIERRMKQAQPFPIPRDIADGPSIENKLIWQYLNNHANLPLHHRRSLDQFGYPTLSSTSHRDIDQVLYKRTRSELDQDGRNIGDKRPFMPHFMRLLNRERIRDRRERNRKQQKGPRLERDNRAKAISPVLDKKAKVLMVDQIWCWVLGSESVVTFFSAKEEDGEDSALRQGDLRTSILNDINGDPRFAKQCWNPFEFAALAICHAAGVLLEKVTDRDLEVFRIFEEYISQLTERQTVSFKEFRDSQADDLDDDKMLRSTNQKDLSALLELCDVEDELSTIQKLFNEQRTALRQMIRSFEEIDHKHRQYELGRSIVWLEETHDRIAGYREQVDMMIDNCRIAQKDYQNLLDMKQKQANVDEAWLARRANKVAATQGRAVMIFTIFTIIFLPLSFFTSLFGMNAREWSGTPKNLSLSTIFILMASISVVVIVVALLIAFNDRIRLLEPLSSCWRWRGRPDVSARSEDLEGGWGRERDGKERDRSGRAERKGVLLGNWRRDGSKRTHVD</sequence>
<organism evidence="7 8">
    <name type="scientific">Saccharata proteae CBS 121410</name>
    <dbReference type="NCBI Taxonomy" id="1314787"/>
    <lineage>
        <taxon>Eukaryota</taxon>
        <taxon>Fungi</taxon>
        <taxon>Dikarya</taxon>
        <taxon>Ascomycota</taxon>
        <taxon>Pezizomycotina</taxon>
        <taxon>Dothideomycetes</taxon>
        <taxon>Dothideomycetes incertae sedis</taxon>
        <taxon>Botryosphaeriales</taxon>
        <taxon>Saccharataceae</taxon>
        <taxon>Saccharata</taxon>
    </lineage>
</organism>
<dbReference type="InterPro" id="IPR045863">
    <property type="entry name" value="CorA_TM1_TM2"/>
</dbReference>
<evidence type="ECO:0000256" key="2">
    <source>
        <dbReference type="ARBA" id="ARBA00022692"/>
    </source>
</evidence>
<feature type="region of interest" description="Disordered" evidence="5">
    <location>
        <begin position="732"/>
        <end position="754"/>
    </location>
</feature>
<comment type="subcellular location">
    <subcellularLocation>
        <location evidence="1">Membrane</location>
        <topology evidence="1">Multi-pass membrane protein</topology>
    </subcellularLocation>
</comment>
<keyword evidence="2 6" id="KW-0812">Transmembrane</keyword>
<evidence type="ECO:0008006" key="9">
    <source>
        <dbReference type="Google" id="ProtNLM"/>
    </source>
</evidence>
<dbReference type="InterPro" id="IPR029058">
    <property type="entry name" value="AB_hydrolase_fold"/>
</dbReference>
<dbReference type="PANTHER" id="PTHR47685:SF1">
    <property type="entry name" value="MAGNESIUM TRANSPORT PROTEIN CORA"/>
    <property type="match status" value="1"/>
</dbReference>
<dbReference type="Gene3D" id="1.20.58.340">
    <property type="entry name" value="Magnesium transport protein CorA, transmembrane region"/>
    <property type="match status" value="1"/>
</dbReference>
<accession>A0A9P4HVC0</accession>
<reference evidence="7" key="1">
    <citation type="journal article" date="2020" name="Stud. Mycol.">
        <title>101 Dothideomycetes genomes: a test case for predicting lifestyles and emergence of pathogens.</title>
        <authorList>
            <person name="Haridas S."/>
            <person name="Albert R."/>
            <person name="Binder M."/>
            <person name="Bloem J."/>
            <person name="Labutti K."/>
            <person name="Salamov A."/>
            <person name="Andreopoulos B."/>
            <person name="Baker S."/>
            <person name="Barry K."/>
            <person name="Bills G."/>
            <person name="Bluhm B."/>
            <person name="Cannon C."/>
            <person name="Castanera R."/>
            <person name="Culley D."/>
            <person name="Daum C."/>
            <person name="Ezra D."/>
            <person name="Gonzalez J."/>
            <person name="Henrissat B."/>
            <person name="Kuo A."/>
            <person name="Liang C."/>
            <person name="Lipzen A."/>
            <person name="Lutzoni F."/>
            <person name="Magnuson J."/>
            <person name="Mondo S."/>
            <person name="Nolan M."/>
            <person name="Ohm R."/>
            <person name="Pangilinan J."/>
            <person name="Park H.-J."/>
            <person name="Ramirez L."/>
            <person name="Alfaro M."/>
            <person name="Sun H."/>
            <person name="Tritt A."/>
            <person name="Yoshinaga Y."/>
            <person name="Zwiers L.-H."/>
            <person name="Turgeon B."/>
            <person name="Goodwin S."/>
            <person name="Spatafora J."/>
            <person name="Crous P."/>
            <person name="Grigoriev I."/>
        </authorList>
    </citation>
    <scope>NUCLEOTIDE SEQUENCE</scope>
    <source>
        <strain evidence="7">CBS 121410</strain>
    </source>
</reference>
<dbReference type="Pfam" id="PF01544">
    <property type="entry name" value="CorA"/>
    <property type="match status" value="1"/>
</dbReference>
<dbReference type="EMBL" id="ML978723">
    <property type="protein sequence ID" value="KAF2086603.1"/>
    <property type="molecule type" value="Genomic_DNA"/>
</dbReference>
<evidence type="ECO:0000313" key="8">
    <source>
        <dbReference type="Proteomes" id="UP000799776"/>
    </source>
</evidence>
<evidence type="ECO:0000256" key="1">
    <source>
        <dbReference type="ARBA" id="ARBA00004141"/>
    </source>
</evidence>
<feature type="transmembrane region" description="Helical" evidence="6">
    <location>
        <begin position="1044"/>
        <end position="1069"/>
    </location>
</feature>
<dbReference type="Proteomes" id="UP000799776">
    <property type="component" value="Unassembled WGS sequence"/>
</dbReference>
<keyword evidence="4 6" id="KW-0472">Membrane</keyword>
<comment type="caution">
    <text evidence="7">The sequence shown here is derived from an EMBL/GenBank/DDBJ whole genome shotgun (WGS) entry which is preliminary data.</text>
</comment>
<dbReference type="OrthoDB" id="341259at2759"/>
<dbReference type="InterPro" id="IPR002523">
    <property type="entry name" value="MgTranspt_CorA/ZnTranspt_ZntB"/>
</dbReference>
<proteinExistence type="predicted"/>
<dbReference type="AlphaFoldDB" id="A0A9P4HVC0"/>